<dbReference type="InterPro" id="IPR032710">
    <property type="entry name" value="NTF2-like_dom_sf"/>
</dbReference>
<proteinExistence type="predicted"/>
<reference evidence="1 2" key="1">
    <citation type="journal article" date="2016" name="Mol. Biol. Evol.">
        <title>Comparative Genomics of Early-Diverging Mushroom-Forming Fungi Provides Insights into the Origins of Lignocellulose Decay Capabilities.</title>
        <authorList>
            <person name="Nagy L.G."/>
            <person name="Riley R."/>
            <person name="Tritt A."/>
            <person name="Adam C."/>
            <person name="Daum C."/>
            <person name="Floudas D."/>
            <person name="Sun H."/>
            <person name="Yadav J.S."/>
            <person name="Pangilinan J."/>
            <person name="Larsson K.H."/>
            <person name="Matsuura K."/>
            <person name="Barry K."/>
            <person name="Labutti K."/>
            <person name="Kuo R."/>
            <person name="Ohm R.A."/>
            <person name="Bhattacharya S.S."/>
            <person name="Shirouzu T."/>
            <person name="Yoshinaga Y."/>
            <person name="Martin F.M."/>
            <person name="Grigoriev I.V."/>
            <person name="Hibbett D.S."/>
        </authorList>
    </citation>
    <scope>NUCLEOTIDE SEQUENCE [LARGE SCALE GENOMIC DNA]</scope>
    <source>
        <strain evidence="1 2">CBS 109695</strain>
    </source>
</reference>
<dbReference type="PANTHER" id="PTHR39598">
    <property type="entry name" value="AUSTINOL SYNTHESIS PROTEIN F-RELATED"/>
    <property type="match status" value="1"/>
</dbReference>
<dbReference type="InterPro" id="IPR050977">
    <property type="entry name" value="Fungal_Meroterpenoid_Isomerase"/>
</dbReference>
<dbReference type="Gene3D" id="3.10.450.50">
    <property type="match status" value="1"/>
</dbReference>
<dbReference type="Proteomes" id="UP000076532">
    <property type="component" value="Unassembled WGS sequence"/>
</dbReference>
<dbReference type="OrthoDB" id="3758478at2759"/>
<evidence type="ECO:0000313" key="1">
    <source>
        <dbReference type="EMBL" id="KZP28454.1"/>
    </source>
</evidence>
<organism evidence="1 2">
    <name type="scientific">Athelia psychrophila</name>
    <dbReference type="NCBI Taxonomy" id="1759441"/>
    <lineage>
        <taxon>Eukaryota</taxon>
        <taxon>Fungi</taxon>
        <taxon>Dikarya</taxon>
        <taxon>Basidiomycota</taxon>
        <taxon>Agaricomycotina</taxon>
        <taxon>Agaricomycetes</taxon>
        <taxon>Agaricomycetidae</taxon>
        <taxon>Atheliales</taxon>
        <taxon>Atheliaceae</taxon>
        <taxon>Athelia</taxon>
    </lineage>
</organism>
<protein>
    <recommendedName>
        <fullName evidence="3">SnoaL-like domain-containing protein</fullName>
    </recommendedName>
</protein>
<dbReference type="STRING" id="436010.A0A166RMZ9"/>
<evidence type="ECO:0008006" key="3">
    <source>
        <dbReference type="Google" id="ProtNLM"/>
    </source>
</evidence>
<dbReference type="SUPFAM" id="SSF54427">
    <property type="entry name" value="NTF2-like"/>
    <property type="match status" value="1"/>
</dbReference>
<gene>
    <name evidence="1" type="ORF">FIBSPDRAFT_779849</name>
</gene>
<accession>A0A166RMZ9</accession>
<feature type="non-terminal residue" evidence="1">
    <location>
        <position position="151"/>
    </location>
</feature>
<dbReference type="PANTHER" id="PTHR39598:SF1">
    <property type="entry name" value="AUSTINOID BIOSYNTHESIS CLUSTERS PROTEIN F-RELATED"/>
    <property type="match status" value="1"/>
</dbReference>
<evidence type="ECO:0000313" key="2">
    <source>
        <dbReference type="Proteomes" id="UP000076532"/>
    </source>
</evidence>
<sequence length="151" mass="16647">MPFEPGPNPSPNVRALHAWLDGLEKWDIGLIMAPMDDTLVHEVLPASLGRPARNKAEYAAYFSSVMPMFASFSVDVDELVETPDKIVIRAKSVGASVFGTPYANEYAVFLTFVDSPAGGGERKISKIKEFVDSEYSKRFAEGERAKMAEKE</sequence>
<dbReference type="EMBL" id="KV417503">
    <property type="protein sequence ID" value="KZP28454.1"/>
    <property type="molecule type" value="Genomic_DNA"/>
</dbReference>
<keyword evidence="2" id="KW-1185">Reference proteome</keyword>
<dbReference type="AlphaFoldDB" id="A0A166RMZ9"/>
<name>A0A166RMZ9_9AGAM</name>